<feature type="non-terminal residue" evidence="1">
    <location>
        <position position="199"/>
    </location>
</feature>
<reference evidence="1" key="1">
    <citation type="submission" date="2022-06" db="EMBL/GenBank/DDBJ databases">
        <title>Phylogenomic reconstructions and comparative analyses of Kickxellomycotina fungi.</title>
        <authorList>
            <person name="Reynolds N.K."/>
            <person name="Stajich J.E."/>
            <person name="Barry K."/>
            <person name="Grigoriev I.V."/>
            <person name="Crous P."/>
            <person name="Smith M.E."/>
        </authorList>
    </citation>
    <scope>NUCLEOTIDE SEQUENCE</scope>
    <source>
        <strain evidence="1">RSA 2271</strain>
    </source>
</reference>
<evidence type="ECO:0000313" key="2">
    <source>
        <dbReference type="Proteomes" id="UP001145114"/>
    </source>
</evidence>
<dbReference type="EMBL" id="JAMZIH010000631">
    <property type="protein sequence ID" value="KAJ1679062.1"/>
    <property type="molecule type" value="Genomic_DNA"/>
</dbReference>
<gene>
    <name evidence="1" type="primary">NOP4_1</name>
    <name evidence="1" type="ORF">EV182_002801</name>
</gene>
<dbReference type="Proteomes" id="UP001145114">
    <property type="component" value="Unassembled WGS sequence"/>
</dbReference>
<proteinExistence type="predicted"/>
<protein>
    <submittedName>
        <fullName evidence="1">RNA recognition motif-containing protein</fullName>
    </submittedName>
</protein>
<name>A0ACC1HUZ6_9FUNG</name>
<sequence>MTDPSIDGLFQALDADEARHDRSSSTAPAGFEAADVQAGKADKPTNIRAVSTLFVRRIPRDTTNDMLEEFFSEIGPIRSCFVVADKSADDGEDEPETDKDPAFRNRGFGFVQYALPEDAKRAMEELERVNFRGEKPLLLEYAIKKRVKLEDDAKKEAKIPSEAEKPVVDTTDPKHAAKSSKKPFKKDPGTKPIPSRTII</sequence>
<evidence type="ECO:0000313" key="1">
    <source>
        <dbReference type="EMBL" id="KAJ1679062.1"/>
    </source>
</evidence>
<organism evidence="1 2">
    <name type="scientific">Spiromyces aspiralis</name>
    <dbReference type="NCBI Taxonomy" id="68401"/>
    <lineage>
        <taxon>Eukaryota</taxon>
        <taxon>Fungi</taxon>
        <taxon>Fungi incertae sedis</taxon>
        <taxon>Zoopagomycota</taxon>
        <taxon>Kickxellomycotina</taxon>
        <taxon>Kickxellomycetes</taxon>
        <taxon>Kickxellales</taxon>
        <taxon>Kickxellaceae</taxon>
        <taxon>Spiromyces</taxon>
    </lineage>
</organism>
<keyword evidence="2" id="KW-1185">Reference proteome</keyword>
<comment type="caution">
    <text evidence="1">The sequence shown here is derived from an EMBL/GenBank/DDBJ whole genome shotgun (WGS) entry which is preliminary data.</text>
</comment>
<accession>A0ACC1HUZ6</accession>